<sequence length="183" mass="20052">MRRLPVLIAALFLAAPALAQEDASYDPYADLVVSDDVSALPEPVRAMREQLIEATRTGDLDSLQPIIDAQDTPPNVSFGRPDDALAYLREQSEDEEGRQILALLRNLLEMPYAVLGAGSDSPNYVWPYLAVADLAALTPGQTVDAYRLVTAAQLADMHGFGGWFWWRVYIGPDGDWQAFVAGD</sequence>
<dbReference type="EMBL" id="JBHRYD010000010">
    <property type="protein sequence ID" value="MFC3705359.1"/>
    <property type="molecule type" value="Genomic_DNA"/>
</dbReference>
<evidence type="ECO:0000256" key="1">
    <source>
        <dbReference type="SAM" id="SignalP"/>
    </source>
</evidence>
<dbReference type="Proteomes" id="UP001595613">
    <property type="component" value="Unassembled WGS sequence"/>
</dbReference>
<dbReference type="RefSeq" id="WP_380097167.1">
    <property type="nucleotide sequence ID" value="NZ_JBHRYD010000010.1"/>
</dbReference>
<comment type="caution">
    <text evidence="2">The sequence shown here is derived from an EMBL/GenBank/DDBJ whole genome shotgun (WGS) entry which is preliminary data.</text>
</comment>
<keyword evidence="3" id="KW-1185">Reference proteome</keyword>
<evidence type="ECO:0000313" key="3">
    <source>
        <dbReference type="Proteomes" id="UP001595613"/>
    </source>
</evidence>
<evidence type="ECO:0000313" key="2">
    <source>
        <dbReference type="EMBL" id="MFC3705359.1"/>
    </source>
</evidence>
<reference evidence="3" key="1">
    <citation type="journal article" date="2019" name="Int. J. Syst. Evol. Microbiol.">
        <title>The Global Catalogue of Microorganisms (GCM) 10K type strain sequencing project: providing services to taxonomists for standard genome sequencing and annotation.</title>
        <authorList>
            <consortium name="The Broad Institute Genomics Platform"/>
            <consortium name="The Broad Institute Genome Sequencing Center for Infectious Disease"/>
            <person name="Wu L."/>
            <person name="Ma J."/>
        </authorList>
    </citation>
    <scope>NUCLEOTIDE SEQUENCE [LARGE SCALE GENOMIC DNA]</scope>
    <source>
        <strain evidence="3">KCTC 42281</strain>
    </source>
</reference>
<name>A0ABV7X2I8_9HYPH</name>
<evidence type="ECO:0008006" key="4">
    <source>
        <dbReference type="Google" id="ProtNLM"/>
    </source>
</evidence>
<protein>
    <recommendedName>
        <fullName evidence="4">DUF2939 domain-containing protein</fullName>
    </recommendedName>
</protein>
<proteinExistence type="predicted"/>
<feature type="chain" id="PRO_5047381354" description="DUF2939 domain-containing protein" evidence="1">
    <location>
        <begin position="20"/>
        <end position="183"/>
    </location>
</feature>
<organism evidence="2 3">
    <name type="scientific">Devosia honganensis</name>
    <dbReference type="NCBI Taxonomy" id="1610527"/>
    <lineage>
        <taxon>Bacteria</taxon>
        <taxon>Pseudomonadati</taxon>
        <taxon>Pseudomonadota</taxon>
        <taxon>Alphaproteobacteria</taxon>
        <taxon>Hyphomicrobiales</taxon>
        <taxon>Devosiaceae</taxon>
        <taxon>Devosia</taxon>
    </lineage>
</organism>
<keyword evidence="1" id="KW-0732">Signal</keyword>
<gene>
    <name evidence="2" type="ORF">ACFOOL_11390</name>
</gene>
<accession>A0ABV7X2I8</accession>
<feature type="signal peptide" evidence="1">
    <location>
        <begin position="1"/>
        <end position="19"/>
    </location>
</feature>